<reference evidence="6 7" key="1">
    <citation type="journal article" date="2019" name="Int. J. Syst. Evol. Microbiol.">
        <title>The Global Catalogue of Microorganisms (GCM) 10K type strain sequencing project: providing services to taxonomists for standard genome sequencing and annotation.</title>
        <authorList>
            <consortium name="The Broad Institute Genomics Platform"/>
            <consortium name="The Broad Institute Genome Sequencing Center for Infectious Disease"/>
            <person name="Wu L."/>
            <person name="Ma J."/>
        </authorList>
    </citation>
    <scope>NUCLEOTIDE SEQUENCE [LARGE SCALE GENOMIC DNA]</scope>
    <source>
        <strain evidence="6 7">JCM 10696</strain>
    </source>
</reference>
<dbReference type="CDD" id="cd01536">
    <property type="entry name" value="PBP1_ABC_sugar_binding-like"/>
    <property type="match status" value="1"/>
</dbReference>
<feature type="domain" description="Periplasmic binding protein" evidence="5">
    <location>
        <begin position="57"/>
        <end position="298"/>
    </location>
</feature>
<dbReference type="EMBL" id="BAAAHH010000028">
    <property type="protein sequence ID" value="GAA0962588.1"/>
    <property type="molecule type" value="Genomic_DNA"/>
</dbReference>
<comment type="similarity">
    <text evidence="2">Belongs to the bacterial solute-binding protein 2 family.</text>
</comment>
<name>A0ABN1RS47_9ACTN</name>
<proteinExistence type="inferred from homology"/>
<dbReference type="Pfam" id="PF13407">
    <property type="entry name" value="Peripla_BP_4"/>
    <property type="match status" value="1"/>
</dbReference>
<dbReference type="InterPro" id="IPR028082">
    <property type="entry name" value="Peripla_BP_I"/>
</dbReference>
<dbReference type="Gene3D" id="3.40.50.2300">
    <property type="match status" value="2"/>
</dbReference>
<dbReference type="PANTHER" id="PTHR46847:SF1">
    <property type="entry name" value="D-ALLOSE-BINDING PERIPLASMIC PROTEIN-RELATED"/>
    <property type="match status" value="1"/>
</dbReference>
<accession>A0ABN1RS47</accession>
<evidence type="ECO:0000313" key="6">
    <source>
        <dbReference type="EMBL" id="GAA0962588.1"/>
    </source>
</evidence>
<keyword evidence="3 4" id="KW-0732">Signal</keyword>
<comment type="subcellular location">
    <subcellularLocation>
        <location evidence="1">Cell envelope</location>
    </subcellularLocation>
</comment>
<dbReference type="PANTHER" id="PTHR46847">
    <property type="entry name" value="D-ALLOSE-BINDING PERIPLASMIC PROTEIN-RELATED"/>
    <property type="match status" value="1"/>
</dbReference>
<dbReference type="RefSeq" id="WP_344244067.1">
    <property type="nucleotide sequence ID" value="NZ_BAAAHH010000028.1"/>
</dbReference>
<evidence type="ECO:0000256" key="4">
    <source>
        <dbReference type="SAM" id="SignalP"/>
    </source>
</evidence>
<evidence type="ECO:0000256" key="2">
    <source>
        <dbReference type="ARBA" id="ARBA00007639"/>
    </source>
</evidence>
<dbReference type="SUPFAM" id="SSF53822">
    <property type="entry name" value="Periplasmic binding protein-like I"/>
    <property type="match status" value="1"/>
</dbReference>
<feature type="signal peptide" evidence="4">
    <location>
        <begin position="1"/>
        <end position="30"/>
    </location>
</feature>
<gene>
    <name evidence="6" type="primary">rbsB</name>
    <name evidence="6" type="ORF">GCM10009550_56830</name>
</gene>
<dbReference type="InterPro" id="IPR025997">
    <property type="entry name" value="SBP_2_dom"/>
</dbReference>
<keyword evidence="7" id="KW-1185">Reference proteome</keyword>
<sequence length="328" mass="34445">MSAFRDRRPFRAVLGGVAALAFGLSLSACGGSDEGAVRMALSNGYGPSGPVDDFIAGLSCYAERNGLGKPLVTHADGDVNTQLNDMDSMIARANQVDGVFVIPVDPGALKPAYDRADKAGISVVDPLSPDNSGKFLTDASAHVAPDDLGVPQMIVDHLTGEYADAKNIVVLGPQPGQAMSDTRSANFKKAAEQAGLKVVGEIHLENITTEEAQQKMEDFLTQHPETQAVFSQNGAMARGAALAGKSQGKDLVITSLDNDEATLNAVKGGDIAAAFGADLFSVAFKASRQVEAIQRGEKAEYLTVPYQKYTKDDAGMTASDARCGEYQE</sequence>
<dbReference type="PROSITE" id="PS51257">
    <property type="entry name" value="PROKAR_LIPOPROTEIN"/>
    <property type="match status" value="1"/>
</dbReference>
<organism evidence="6 7">
    <name type="scientific">Actinocorallia libanotica</name>
    <dbReference type="NCBI Taxonomy" id="46162"/>
    <lineage>
        <taxon>Bacteria</taxon>
        <taxon>Bacillati</taxon>
        <taxon>Actinomycetota</taxon>
        <taxon>Actinomycetes</taxon>
        <taxon>Streptosporangiales</taxon>
        <taxon>Thermomonosporaceae</taxon>
        <taxon>Actinocorallia</taxon>
    </lineage>
</organism>
<evidence type="ECO:0000256" key="3">
    <source>
        <dbReference type="ARBA" id="ARBA00022729"/>
    </source>
</evidence>
<comment type="caution">
    <text evidence="6">The sequence shown here is derived from an EMBL/GenBank/DDBJ whole genome shotgun (WGS) entry which is preliminary data.</text>
</comment>
<evidence type="ECO:0000259" key="5">
    <source>
        <dbReference type="Pfam" id="PF13407"/>
    </source>
</evidence>
<protein>
    <submittedName>
        <fullName evidence="6">Ribose ABC transporter substrate-binding protein RbsB</fullName>
    </submittedName>
</protein>
<evidence type="ECO:0000256" key="1">
    <source>
        <dbReference type="ARBA" id="ARBA00004196"/>
    </source>
</evidence>
<evidence type="ECO:0000313" key="7">
    <source>
        <dbReference type="Proteomes" id="UP001500665"/>
    </source>
</evidence>
<feature type="chain" id="PRO_5046844472" evidence="4">
    <location>
        <begin position="31"/>
        <end position="328"/>
    </location>
</feature>
<dbReference type="Proteomes" id="UP001500665">
    <property type="component" value="Unassembled WGS sequence"/>
</dbReference>